<evidence type="ECO:0000256" key="13">
    <source>
        <dbReference type="ARBA" id="ARBA00023027"/>
    </source>
</evidence>
<feature type="transmembrane region" description="Helical" evidence="18">
    <location>
        <begin position="127"/>
        <end position="146"/>
    </location>
</feature>
<evidence type="ECO:0000256" key="11">
    <source>
        <dbReference type="ARBA" id="ARBA00022982"/>
    </source>
</evidence>
<evidence type="ECO:0000256" key="16">
    <source>
        <dbReference type="ARBA" id="ARBA00023136"/>
    </source>
</evidence>
<feature type="domain" description="NADH:quinone oxidoreductase/Mrp antiporter transmembrane" evidence="19">
    <location>
        <begin position="29"/>
        <end position="286"/>
    </location>
</feature>
<reference evidence="20" key="1">
    <citation type="journal article" date="2014" name="Nucleic Acids Res.">
        <title>Multiplex sequencing of pooled mitochondrial genomes-a crucial step toward biodiversity analysis using mito-metagenomics.</title>
        <authorList>
            <person name="Tang M."/>
            <person name="Tan M."/>
            <person name="Meng G."/>
            <person name="Yang S."/>
            <person name="Su X."/>
            <person name="Liu S."/>
            <person name="Song W."/>
            <person name="Li Y."/>
            <person name="Wu Q."/>
            <person name="Zhang A."/>
            <person name="Zhou X."/>
        </authorList>
    </citation>
    <scope>NUCLEOTIDE SEQUENCE</scope>
    <source>
        <strain evidence="20">CL118</strain>
    </source>
</reference>
<evidence type="ECO:0000313" key="20">
    <source>
        <dbReference type="EMBL" id="AIW06386.1"/>
    </source>
</evidence>
<feature type="transmembrane region" description="Helical" evidence="18">
    <location>
        <begin position="316"/>
        <end position="337"/>
    </location>
</feature>
<protein>
    <recommendedName>
        <fullName evidence="5 18">NADH-ubiquinone oxidoreductase chain 2</fullName>
        <ecNumber evidence="4 18">7.1.1.2</ecNumber>
    </recommendedName>
</protein>
<keyword evidence="11 18" id="KW-0249">Electron transport</keyword>
<name>A0A0A0S1N8_9HYME</name>
<keyword evidence="8 18" id="KW-0812">Transmembrane</keyword>
<feature type="transmembrane region" description="Helical" evidence="18">
    <location>
        <begin position="34"/>
        <end position="52"/>
    </location>
</feature>
<dbReference type="Pfam" id="PF00361">
    <property type="entry name" value="Proton_antipo_M"/>
    <property type="match status" value="1"/>
</dbReference>
<dbReference type="GO" id="GO:0005743">
    <property type="term" value="C:mitochondrial inner membrane"/>
    <property type="evidence" value="ECO:0007669"/>
    <property type="project" value="UniProtKB-SubCell"/>
</dbReference>
<evidence type="ECO:0000256" key="3">
    <source>
        <dbReference type="ARBA" id="ARBA00007012"/>
    </source>
</evidence>
<keyword evidence="15 18" id="KW-0496">Mitochondrion</keyword>
<dbReference type="PANTHER" id="PTHR46552:SF1">
    <property type="entry name" value="NADH-UBIQUINONE OXIDOREDUCTASE CHAIN 2"/>
    <property type="match status" value="1"/>
</dbReference>
<feature type="transmembrane region" description="Helical" evidence="18">
    <location>
        <begin position="275"/>
        <end position="296"/>
    </location>
</feature>
<evidence type="ECO:0000256" key="9">
    <source>
        <dbReference type="ARBA" id="ARBA00022792"/>
    </source>
</evidence>
<feature type="transmembrane region" description="Helical" evidence="18">
    <location>
        <begin position="64"/>
        <end position="84"/>
    </location>
</feature>
<dbReference type="PANTHER" id="PTHR46552">
    <property type="entry name" value="NADH-UBIQUINONE OXIDOREDUCTASE CHAIN 2"/>
    <property type="match status" value="1"/>
</dbReference>
<keyword evidence="12 18" id="KW-1133">Transmembrane helix</keyword>
<comment type="similarity">
    <text evidence="3 18">Belongs to the complex I subunit 2 family.</text>
</comment>
<feature type="transmembrane region" description="Helical" evidence="18">
    <location>
        <begin position="9"/>
        <end position="28"/>
    </location>
</feature>
<sequence>MYMYMIQSNLIIFITPIYFITPLITLSLNSWFSMWMMLELNLMFLIPLLIHYNKFYKETSMKYYIIQTLSSSIFIFFSSLIQLNNFNFMNNNITEMIIMLMNLSLLIKLGSSPFHSWMINILNNLSWYNFLILSIWQKIIPLFLLSYSYNKIIIITSSLFSSMIGCIMGNNQQSLRIILSYSSLIHLSWMMLILIVNELTLMLYFMLYMNLSMSLILMFKNFNIFYINQLNLLKFNKINFFFILNLFSNCSFPPLMGFLLKFISLEIMIEFFNPFLMIFIMLMSLLSLMFYIRIIFTLMLLKSISLKMNNFIKINYLHYFINSTKMFFFLFPLNLWMLNLYLY</sequence>
<evidence type="ECO:0000256" key="6">
    <source>
        <dbReference type="ARBA" id="ARBA00022448"/>
    </source>
</evidence>
<feature type="transmembrane region" description="Helical" evidence="18">
    <location>
        <begin position="240"/>
        <end position="263"/>
    </location>
</feature>
<keyword evidence="16 18" id="KW-0472">Membrane</keyword>
<evidence type="ECO:0000256" key="5">
    <source>
        <dbReference type="ARBA" id="ARBA00021008"/>
    </source>
</evidence>
<evidence type="ECO:0000256" key="14">
    <source>
        <dbReference type="ARBA" id="ARBA00023075"/>
    </source>
</evidence>
<feature type="transmembrane region" description="Helical" evidence="18">
    <location>
        <begin position="152"/>
        <end position="170"/>
    </location>
</feature>
<dbReference type="GO" id="GO:0008137">
    <property type="term" value="F:NADH dehydrogenase (ubiquinone) activity"/>
    <property type="evidence" value="ECO:0007669"/>
    <property type="project" value="UniProtKB-EC"/>
</dbReference>
<evidence type="ECO:0000256" key="17">
    <source>
        <dbReference type="ARBA" id="ARBA00049551"/>
    </source>
</evidence>
<comment type="function">
    <text evidence="18">Core subunit of the mitochondrial membrane respiratory chain NADH dehydrogenase (Complex I) which catalyzes electron transfer from NADH through the respiratory chain, using ubiquinone as an electron acceptor. Essential for the catalytic activity and assembly of complex I.</text>
</comment>
<evidence type="ECO:0000256" key="2">
    <source>
        <dbReference type="ARBA" id="ARBA00004448"/>
    </source>
</evidence>
<keyword evidence="14 18" id="KW-0830">Ubiquinone</keyword>
<evidence type="ECO:0000256" key="8">
    <source>
        <dbReference type="ARBA" id="ARBA00022692"/>
    </source>
</evidence>
<comment type="subcellular location">
    <subcellularLocation>
        <location evidence="2 18">Mitochondrion inner membrane</location>
        <topology evidence="2 18">Multi-pass membrane protein</topology>
    </subcellularLocation>
</comment>
<proteinExistence type="inferred from homology"/>
<feature type="transmembrane region" description="Helical" evidence="18">
    <location>
        <begin position="177"/>
        <end position="195"/>
    </location>
</feature>
<evidence type="ECO:0000256" key="15">
    <source>
        <dbReference type="ARBA" id="ARBA00023128"/>
    </source>
</evidence>
<keyword evidence="6" id="KW-0813">Transport</keyword>
<evidence type="ECO:0000256" key="4">
    <source>
        <dbReference type="ARBA" id="ARBA00012944"/>
    </source>
</evidence>
<evidence type="ECO:0000256" key="10">
    <source>
        <dbReference type="ARBA" id="ARBA00022967"/>
    </source>
</evidence>
<dbReference type="AlphaFoldDB" id="A0A0A0S1N8"/>
<evidence type="ECO:0000256" key="1">
    <source>
        <dbReference type="ARBA" id="ARBA00003257"/>
    </source>
</evidence>
<dbReference type="EC" id="7.1.1.2" evidence="4 18"/>
<evidence type="ECO:0000259" key="19">
    <source>
        <dbReference type="Pfam" id="PF00361"/>
    </source>
</evidence>
<keyword evidence="10 18" id="KW-1278">Translocase</keyword>
<accession>A0A0A0S1N8</accession>
<feature type="transmembrane region" description="Helical" evidence="18">
    <location>
        <begin position="96"/>
        <end position="115"/>
    </location>
</feature>
<dbReference type="EMBL" id="KM244711">
    <property type="protein sequence ID" value="AIW06386.1"/>
    <property type="molecule type" value="Genomic_DNA"/>
</dbReference>
<dbReference type="InterPro" id="IPR003917">
    <property type="entry name" value="NADH_UbQ_OxRdtase_chain2"/>
</dbReference>
<dbReference type="InterPro" id="IPR050175">
    <property type="entry name" value="Complex_I_Subunit_2"/>
</dbReference>
<keyword evidence="9 18" id="KW-0999">Mitochondrion inner membrane</keyword>
<gene>
    <name evidence="20" type="primary">ND2</name>
</gene>
<keyword evidence="7 18" id="KW-0679">Respiratory chain</keyword>
<geneLocation type="mitochondrion" evidence="20"/>
<comment type="catalytic activity">
    <reaction evidence="17 18">
        <text>a ubiquinone + NADH + 5 H(+)(in) = a ubiquinol + NAD(+) + 4 H(+)(out)</text>
        <dbReference type="Rhea" id="RHEA:29091"/>
        <dbReference type="Rhea" id="RHEA-COMP:9565"/>
        <dbReference type="Rhea" id="RHEA-COMP:9566"/>
        <dbReference type="ChEBI" id="CHEBI:15378"/>
        <dbReference type="ChEBI" id="CHEBI:16389"/>
        <dbReference type="ChEBI" id="CHEBI:17976"/>
        <dbReference type="ChEBI" id="CHEBI:57540"/>
        <dbReference type="ChEBI" id="CHEBI:57945"/>
        <dbReference type="EC" id="7.1.1.2"/>
    </reaction>
</comment>
<evidence type="ECO:0000256" key="12">
    <source>
        <dbReference type="ARBA" id="ARBA00022989"/>
    </source>
</evidence>
<dbReference type="InterPro" id="IPR001750">
    <property type="entry name" value="ND/Mrp_TM"/>
</dbReference>
<keyword evidence="13 18" id="KW-0520">NAD</keyword>
<evidence type="ECO:0000256" key="18">
    <source>
        <dbReference type="RuleBase" id="RU003403"/>
    </source>
</evidence>
<organism evidence="20">
    <name type="scientific">Ichneumonidae sp. MT-2014</name>
    <dbReference type="NCBI Taxonomy" id="1560014"/>
    <lineage>
        <taxon>Eukaryota</taxon>
        <taxon>Metazoa</taxon>
        <taxon>Ecdysozoa</taxon>
        <taxon>Arthropoda</taxon>
        <taxon>Hexapoda</taxon>
        <taxon>Insecta</taxon>
        <taxon>Pterygota</taxon>
        <taxon>Neoptera</taxon>
        <taxon>Endopterygota</taxon>
        <taxon>Hymenoptera</taxon>
        <taxon>Apocrita</taxon>
        <taxon>Ichneumonoidea</taxon>
        <taxon>Ichneumonidae</taxon>
    </lineage>
</organism>
<dbReference type="GO" id="GO:0006120">
    <property type="term" value="P:mitochondrial electron transport, NADH to ubiquinone"/>
    <property type="evidence" value="ECO:0007669"/>
    <property type="project" value="InterPro"/>
</dbReference>
<comment type="function">
    <text evidence="1">Core subunit of the mitochondrial membrane respiratory chain NADH dehydrogenase (Complex I) that is believed to belong to the minimal assembly required for catalysis. Complex I functions in the transfer of electrons from NADH to the respiratory chain. The immediate electron acceptor for the enzyme is believed to be ubiquinone.</text>
</comment>
<feature type="transmembrane region" description="Helical" evidence="18">
    <location>
        <begin position="201"/>
        <end position="219"/>
    </location>
</feature>
<dbReference type="PRINTS" id="PR01436">
    <property type="entry name" value="NADHDHGNASE2"/>
</dbReference>
<evidence type="ECO:0000256" key="7">
    <source>
        <dbReference type="ARBA" id="ARBA00022660"/>
    </source>
</evidence>